<dbReference type="EMBL" id="CAXKWB010050435">
    <property type="protein sequence ID" value="CAL4169811.1"/>
    <property type="molecule type" value="Genomic_DNA"/>
</dbReference>
<reference evidence="1 2" key="1">
    <citation type="submission" date="2024-05" db="EMBL/GenBank/DDBJ databases">
        <authorList>
            <person name="Wallberg A."/>
        </authorList>
    </citation>
    <scope>NUCLEOTIDE SEQUENCE [LARGE SCALE GENOMIC DNA]</scope>
</reference>
<dbReference type="AlphaFoldDB" id="A0AAV2S716"/>
<evidence type="ECO:0000313" key="1">
    <source>
        <dbReference type="EMBL" id="CAL4169811.1"/>
    </source>
</evidence>
<name>A0AAV2S716_MEGNR</name>
<dbReference type="Proteomes" id="UP001497623">
    <property type="component" value="Unassembled WGS sequence"/>
</dbReference>
<keyword evidence="2" id="KW-1185">Reference proteome</keyword>
<accession>A0AAV2S716</accession>
<evidence type="ECO:0000313" key="2">
    <source>
        <dbReference type="Proteomes" id="UP001497623"/>
    </source>
</evidence>
<sequence length="547" mass="61860">MFELVKVYIRKKNKYKVSTKSRKVWETLDCLVYEGFFHHKMVKGVKEFLKSIGRISPDLCDQVVEPSDEEVGHKDINLGIGLVLSDAAKIKIMESNSQAIILRSQNLLLQPTIFGYAVSGRIPPTLTSSIKDIQVGFSSPLRVVGEGVPETSFYFIGNQNTLCSEKGDSEYKVRQLCEKEHSLGVLIKETNTNEDPKDTFETNSVSHYCRSVNFNIGCDLFSNNYKPALNVSQVSGSPLSIAPDTRGNVYATTTDSIEIAFPNPPATVNRVSPTEYGKDSVSKIRSSSVITAIESTCEIEASPIQDRSTLTNNSKVTKSNKVEILNNFVKPNTVQMNRCEINKNISLLCENKLVTPKVPKDVNISRNKFSIDLKSLRVSYKSDQGLSHTQMVDMVNKCVKLDTQANRLTRKYQSFNNTVSCSQINNRISITKEASKFEFHKYSDPVEYFNDKVSNEISEFTPAPQIEFFEVWKWHKRKTTNVVESDRDYFDVDPGKSVIYMKSKIGNLCIVCKSDDPQRKWKKAINFKLCQVQMVKLKIVILMCQQV</sequence>
<gene>
    <name evidence="1" type="ORF">MNOR_LOCUS33921</name>
</gene>
<comment type="caution">
    <text evidence="1">The sequence shown here is derived from an EMBL/GenBank/DDBJ whole genome shotgun (WGS) entry which is preliminary data.</text>
</comment>
<protein>
    <submittedName>
        <fullName evidence="1">Uncharacterized protein</fullName>
    </submittedName>
</protein>
<proteinExistence type="predicted"/>
<organism evidence="1 2">
    <name type="scientific">Meganyctiphanes norvegica</name>
    <name type="common">Northern krill</name>
    <name type="synonym">Thysanopoda norvegica</name>
    <dbReference type="NCBI Taxonomy" id="48144"/>
    <lineage>
        <taxon>Eukaryota</taxon>
        <taxon>Metazoa</taxon>
        <taxon>Ecdysozoa</taxon>
        <taxon>Arthropoda</taxon>
        <taxon>Crustacea</taxon>
        <taxon>Multicrustacea</taxon>
        <taxon>Malacostraca</taxon>
        <taxon>Eumalacostraca</taxon>
        <taxon>Eucarida</taxon>
        <taxon>Euphausiacea</taxon>
        <taxon>Euphausiidae</taxon>
        <taxon>Meganyctiphanes</taxon>
    </lineage>
</organism>